<evidence type="ECO:0000313" key="4">
    <source>
        <dbReference type="Proteomes" id="UP000326202"/>
    </source>
</evidence>
<reference evidence="3 4" key="1">
    <citation type="submission" date="2019-08" db="EMBL/GenBank/DDBJ databases">
        <title>Hyperibacter terrae gen. nov., sp. nov. and Hyperibacter viscosus sp. nov., two new members in the family Rhodospirillaceae isolated from the rhizosphere of Hypericum perforatum.</title>
        <authorList>
            <person name="Noviana Z."/>
        </authorList>
    </citation>
    <scope>NUCLEOTIDE SEQUENCE [LARGE SCALE GENOMIC DNA]</scope>
    <source>
        <strain evidence="3 4">R5913</strain>
    </source>
</reference>
<feature type="chain" id="PRO_5023881954" evidence="2">
    <location>
        <begin position="23"/>
        <end position="69"/>
    </location>
</feature>
<sequence length="69" mass="7090">MTSIKKAALAAGALSILMALTAAPVRFDGVRLIDQAAWAKHGADDGAGHDANDDRGRGGHGRDDGANHR</sequence>
<proteinExistence type="predicted"/>
<accession>A0A5J6MUS4</accession>
<gene>
    <name evidence="3" type="ORF">FRZ44_51650</name>
</gene>
<feature type="region of interest" description="Disordered" evidence="1">
    <location>
        <begin position="40"/>
        <end position="69"/>
    </location>
</feature>
<dbReference type="KEGG" id="htq:FRZ44_51650"/>
<protein>
    <submittedName>
        <fullName evidence="3">Uncharacterized protein</fullName>
    </submittedName>
</protein>
<evidence type="ECO:0000256" key="1">
    <source>
        <dbReference type="SAM" id="MobiDB-lite"/>
    </source>
</evidence>
<dbReference type="RefSeq" id="WP_151179873.1">
    <property type="nucleotide sequence ID" value="NZ_CP042906.1"/>
</dbReference>
<dbReference type="AlphaFoldDB" id="A0A5J6MUS4"/>
<organism evidence="3 4">
    <name type="scientific">Hypericibacter terrae</name>
    <dbReference type="NCBI Taxonomy" id="2602015"/>
    <lineage>
        <taxon>Bacteria</taxon>
        <taxon>Pseudomonadati</taxon>
        <taxon>Pseudomonadota</taxon>
        <taxon>Alphaproteobacteria</taxon>
        <taxon>Rhodospirillales</taxon>
        <taxon>Dongiaceae</taxon>
        <taxon>Hypericibacter</taxon>
    </lineage>
</organism>
<evidence type="ECO:0000313" key="3">
    <source>
        <dbReference type="EMBL" id="QEX19850.1"/>
    </source>
</evidence>
<dbReference type="Proteomes" id="UP000326202">
    <property type="component" value="Chromosome"/>
</dbReference>
<evidence type="ECO:0000256" key="2">
    <source>
        <dbReference type="SAM" id="SignalP"/>
    </source>
</evidence>
<feature type="signal peptide" evidence="2">
    <location>
        <begin position="1"/>
        <end position="22"/>
    </location>
</feature>
<keyword evidence="4" id="KW-1185">Reference proteome</keyword>
<name>A0A5J6MUS4_9PROT</name>
<feature type="compositionally biased region" description="Basic and acidic residues" evidence="1">
    <location>
        <begin position="41"/>
        <end position="69"/>
    </location>
</feature>
<keyword evidence="2" id="KW-0732">Signal</keyword>
<dbReference type="EMBL" id="CP042906">
    <property type="protein sequence ID" value="QEX19850.1"/>
    <property type="molecule type" value="Genomic_DNA"/>
</dbReference>